<comment type="caution">
    <text evidence="2">The sequence shown here is derived from an EMBL/GenBank/DDBJ whole genome shotgun (WGS) entry which is preliminary data.</text>
</comment>
<name>A0A3S4ZPW7_9PLAT</name>
<sequence length="109" mass="12097">MAVSPEVHSEAEPSARRSADSLSIPVMDRPLSGLQSGPGHSSAGLVRERHLPIRSARPRASAVRPSGWRRSRQAVHRNMPRLTGELEWASELHRRLTQAMELAESLDYP</sequence>
<dbReference type="EMBL" id="CAAALY010005113">
    <property type="protein sequence ID" value="VEL08940.1"/>
    <property type="molecule type" value="Genomic_DNA"/>
</dbReference>
<keyword evidence="3" id="KW-1185">Reference proteome</keyword>
<dbReference type="Proteomes" id="UP000784294">
    <property type="component" value="Unassembled WGS sequence"/>
</dbReference>
<feature type="region of interest" description="Disordered" evidence="1">
    <location>
        <begin position="1"/>
        <end position="72"/>
    </location>
</feature>
<accession>A0A3S4ZPW7</accession>
<evidence type="ECO:0000313" key="2">
    <source>
        <dbReference type="EMBL" id="VEL08940.1"/>
    </source>
</evidence>
<gene>
    <name evidence="2" type="ORF">PXEA_LOCUS2380</name>
</gene>
<feature type="compositionally biased region" description="Basic and acidic residues" evidence="1">
    <location>
        <begin position="7"/>
        <end position="19"/>
    </location>
</feature>
<evidence type="ECO:0000256" key="1">
    <source>
        <dbReference type="SAM" id="MobiDB-lite"/>
    </source>
</evidence>
<dbReference type="AlphaFoldDB" id="A0A3S4ZPW7"/>
<reference evidence="2" key="1">
    <citation type="submission" date="2018-11" db="EMBL/GenBank/DDBJ databases">
        <authorList>
            <consortium name="Pathogen Informatics"/>
        </authorList>
    </citation>
    <scope>NUCLEOTIDE SEQUENCE</scope>
</reference>
<feature type="compositionally biased region" description="Low complexity" evidence="1">
    <location>
        <begin position="53"/>
        <end position="66"/>
    </location>
</feature>
<evidence type="ECO:0000313" key="3">
    <source>
        <dbReference type="Proteomes" id="UP000784294"/>
    </source>
</evidence>
<organism evidence="2 3">
    <name type="scientific">Protopolystoma xenopodis</name>
    <dbReference type="NCBI Taxonomy" id="117903"/>
    <lineage>
        <taxon>Eukaryota</taxon>
        <taxon>Metazoa</taxon>
        <taxon>Spiralia</taxon>
        <taxon>Lophotrochozoa</taxon>
        <taxon>Platyhelminthes</taxon>
        <taxon>Monogenea</taxon>
        <taxon>Polyopisthocotylea</taxon>
        <taxon>Polystomatidea</taxon>
        <taxon>Polystomatidae</taxon>
        <taxon>Protopolystoma</taxon>
    </lineage>
</organism>
<protein>
    <submittedName>
        <fullName evidence="2">Uncharacterized protein</fullName>
    </submittedName>
</protein>
<proteinExistence type="predicted"/>